<proteinExistence type="predicted"/>
<evidence type="ECO:0000313" key="1">
    <source>
        <dbReference type="EMBL" id="MBA0822625.1"/>
    </source>
</evidence>
<protein>
    <submittedName>
        <fullName evidence="1">Uncharacterized protein</fullName>
    </submittedName>
</protein>
<comment type="caution">
    <text evidence="1">The sequence shown here is derived from an EMBL/GenBank/DDBJ whole genome shotgun (WGS) entry which is preliminary data.</text>
</comment>
<evidence type="ECO:0000313" key="2">
    <source>
        <dbReference type="Proteomes" id="UP000593575"/>
    </source>
</evidence>
<dbReference type="AlphaFoldDB" id="A0A7J9IN51"/>
<gene>
    <name evidence="1" type="ORF">Goarm_019414</name>
</gene>
<keyword evidence="2" id="KW-1185">Reference proteome</keyword>
<dbReference type="Proteomes" id="UP000593575">
    <property type="component" value="Unassembled WGS sequence"/>
</dbReference>
<reference evidence="1 2" key="1">
    <citation type="journal article" date="2019" name="Genome Biol. Evol.">
        <title>Insights into the evolution of the New World diploid cottons (Gossypium, subgenus Houzingenia) based on genome sequencing.</title>
        <authorList>
            <person name="Grover C.E."/>
            <person name="Arick M.A. 2nd"/>
            <person name="Thrash A."/>
            <person name="Conover J.L."/>
            <person name="Sanders W.S."/>
            <person name="Peterson D.G."/>
            <person name="Frelichowski J.E."/>
            <person name="Scheffler J.A."/>
            <person name="Scheffler B.E."/>
            <person name="Wendel J.F."/>
        </authorList>
    </citation>
    <scope>NUCLEOTIDE SEQUENCE [LARGE SCALE GENOMIC DNA]</scope>
    <source>
        <strain evidence="1">6</strain>
        <tissue evidence="1">Leaf</tissue>
    </source>
</reference>
<accession>A0A7J9IN51</accession>
<dbReference type="EMBL" id="JABFAE010000002">
    <property type="protein sequence ID" value="MBA0822625.1"/>
    <property type="molecule type" value="Genomic_DNA"/>
</dbReference>
<organism evidence="1 2">
    <name type="scientific">Gossypium armourianum</name>
    <dbReference type="NCBI Taxonomy" id="34283"/>
    <lineage>
        <taxon>Eukaryota</taxon>
        <taxon>Viridiplantae</taxon>
        <taxon>Streptophyta</taxon>
        <taxon>Embryophyta</taxon>
        <taxon>Tracheophyta</taxon>
        <taxon>Spermatophyta</taxon>
        <taxon>Magnoliopsida</taxon>
        <taxon>eudicotyledons</taxon>
        <taxon>Gunneridae</taxon>
        <taxon>Pentapetalae</taxon>
        <taxon>rosids</taxon>
        <taxon>malvids</taxon>
        <taxon>Malvales</taxon>
        <taxon>Malvaceae</taxon>
        <taxon>Malvoideae</taxon>
        <taxon>Gossypium</taxon>
    </lineage>
</organism>
<sequence length="39" mass="4528">MRSRFFLKGGLNLCMLKGSKPMIKLLCTKRRVLCLTELK</sequence>
<name>A0A7J9IN51_9ROSI</name>